<keyword evidence="2" id="KW-1133">Transmembrane helix</keyword>
<dbReference type="EMBL" id="ABCS01000165">
    <property type="protein sequence ID" value="EDM73888.1"/>
    <property type="molecule type" value="Genomic_DNA"/>
</dbReference>
<accession>A6GJR1</accession>
<keyword evidence="5" id="KW-1185">Reference proteome</keyword>
<dbReference type="PANTHER" id="PTHR42709">
    <property type="entry name" value="ALKALINE PHOSPHATASE LIKE PROTEIN"/>
    <property type="match status" value="1"/>
</dbReference>
<evidence type="ECO:0000256" key="1">
    <source>
        <dbReference type="SAM" id="MobiDB-lite"/>
    </source>
</evidence>
<name>A6GJR1_9BACT</name>
<dbReference type="Proteomes" id="UP000005801">
    <property type="component" value="Unassembled WGS sequence"/>
</dbReference>
<feature type="domain" description="VTT" evidence="3">
    <location>
        <begin position="60"/>
        <end position="181"/>
    </location>
</feature>
<dbReference type="InterPro" id="IPR032816">
    <property type="entry name" value="VTT_dom"/>
</dbReference>
<feature type="transmembrane region" description="Helical" evidence="2">
    <location>
        <begin position="195"/>
        <end position="214"/>
    </location>
</feature>
<feature type="transmembrane region" description="Helical" evidence="2">
    <location>
        <begin position="80"/>
        <end position="105"/>
    </location>
</feature>
<evidence type="ECO:0000313" key="5">
    <source>
        <dbReference type="Proteomes" id="UP000005801"/>
    </source>
</evidence>
<organism evidence="4 5">
    <name type="scientific">Plesiocystis pacifica SIR-1</name>
    <dbReference type="NCBI Taxonomy" id="391625"/>
    <lineage>
        <taxon>Bacteria</taxon>
        <taxon>Pseudomonadati</taxon>
        <taxon>Myxococcota</taxon>
        <taxon>Polyangia</taxon>
        <taxon>Nannocystales</taxon>
        <taxon>Nannocystaceae</taxon>
        <taxon>Plesiocystis</taxon>
    </lineage>
</organism>
<evidence type="ECO:0000256" key="2">
    <source>
        <dbReference type="SAM" id="Phobius"/>
    </source>
</evidence>
<keyword evidence="2" id="KW-0812">Transmembrane</keyword>
<gene>
    <name evidence="4" type="ORF">PPSIR1_00747</name>
</gene>
<comment type="caution">
    <text evidence="4">The sequence shown here is derived from an EMBL/GenBank/DDBJ whole genome shotgun (WGS) entry which is preliminary data.</text>
</comment>
<dbReference type="Pfam" id="PF09335">
    <property type="entry name" value="VTT_dom"/>
    <property type="match status" value="1"/>
</dbReference>
<reference evidence="4 5" key="1">
    <citation type="submission" date="2007-06" db="EMBL/GenBank/DDBJ databases">
        <authorList>
            <person name="Shimkets L."/>
            <person name="Ferriera S."/>
            <person name="Johnson J."/>
            <person name="Kravitz S."/>
            <person name="Beeson K."/>
            <person name="Sutton G."/>
            <person name="Rogers Y.-H."/>
            <person name="Friedman R."/>
            <person name="Frazier M."/>
            <person name="Venter J.C."/>
        </authorList>
    </citation>
    <scope>NUCLEOTIDE SEQUENCE [LARGE SCALE GENOMIC DNA]</scope>
    <source>
        <strain evidence="4 5">SIR-1</strain>
    </source>
</reference>
<dbReference type="RefSeq" id="WP_006976947.1">
    <property type="nucleotide sequence ID" value="NZ_ABCS01000165.1"/>
</dbReference>
<dbReference type="InterPro" id="IPR051311">
    <property type="entry name" value="DedA_domain"/>
</dbReference>
<proteinExistence type="predicted"/>
<feature type="region of interest" description="Disordered" evidence="1">
    <location>
        <begin position="1"/>
        <end position="21"/>
    </location>
</feature>
<sequence length="218" mass="23793">MNEAQAQDPAANPETSAPEPEKKRNVVRRLYDWVLSWAETPYGLPALFILAVAESSFFPIPPDVLLLALGLAAPTKAFRFALWCTIGSVLGGILGYYIGWGLWASVEPTIIPRLFSAEKFEHATALYHEYGVAIVFAAGFSPIPYKVFTIAAGVAKINLPAFIGTSIVGRGARFFLVAGVVRRFGDQARDLIDRYFNLVTLAFTVLLVGAFLLLKVVL</sequence>
<dbReference type="eggNOG" id="COG1238">
    <property type="taxonomic scope" value="Bacteria"/>
</dbReference>
<protein>
    <recommendedName>
        <fullName evidence="3">VTT domain-containing protein</fullName>
    </recommendedName>
</protein>
<feature type="transmembrane region" description="Helical" evidence="2">
    <location>
        <begin position="157"/>
        <end position="175"/>
    </location>
</feature>
<dbReference type="STRING" id="391625.PPSIR1_00747"/>
<dbReference type="AlphaFoldDB" id="A6GJR1"/>
<dbReference type="PANTHER" id="PTHR42709:SF11">
    <property type="entry name" value="DEDA FAMILY PROTEIN"/>
    <property type="match status" value="1"/>
</dbReference>
<feature type="transmembrane region" description="Helical" evidence="2">
    <location>
        <begin position="125"/>
        <end position="145"/>
    </location>
</feature>
<dbReference type="GO" id="GO:0005886">
    <property type="term" value="C:plasma membrane"/>
    <property type="evidence" value="ECO:0007669"/>
    <property type="project" value="TreeGrafter"/>
</dbReference>
<evidence type="ECO:0000259" key="3">
    <source>
        <dbReference type="Pfam" id="PF09335"/>
    </source>
</evidence>
<evidence type="ECO:0000313" key="4">
    <source>
        <dbReference type="EMBL" id="EDM73888.1"/>
    </source>
</evidence>
<keyword evidence="2" id="KW-0472">Membrane</keyword>